<dbReference type="SUPFAM" id="SSF117916">
    <property type="entry name" value="Fe-S cluster assembly (FSCA) domain-like"/>
    <property type="match status" value="1"/>
</dbReference>
<dbReference type="Proteomes" id="UP000177069">
    <property type="component" value="Unassembled WGS sequence"/>
</dbReference>
<dbReference type="PANTHER" id="PTHR42831:SF1">
    <property type="entry name" value="FE-S PROTEIN MATURATION AUXILIARY FACTOR YITW"/>
    <property type="match status" value="1"/>
</dbReference>
<evidence type="ECO:0000313" key="2">
    <source>
        <dbReference type="EMBL" id="OGD85912.1"/>
    </source>
</evidence>
<dbReference type="Pfam" id="PF01883">
    <property type="entry name" value="FeS_assembly_P"/>
    <property type="match status" value="1"/>
</dbReference>
<protein>
    <recommendedName>
        <fullName evidence="1">MIP18 family-like domain-containing protein</fullName>
    </recommendedName>
</protein>
<dbReference type="AlphaFoldDB" id="A0A1F5G201"/>
<proteinExistence type="predicted"/>
<dbReference type="EMBL" id="MFBA01000010">
    <property type="protein sequence ID" value="OGD85912.1"/>
    <property type="molecule type" value="Genomic_DNA"/>
</dbReference>
<reference evidence="2 3" key="1">
    <citation type="journal article" date="2016" name="Nat. Commun.">
        <title>Thousands of microbial genomes shed light on interconnected biogeochemical processes in an aquifer system.</title>
        <authorList>
            <person name="Anantharaman K."/>
            <person name="Brown C.T."/>
            <person name="Hug L.A."/>
            <person name="Sharon I."/>
            <person name="Castelle C.J."/>
            <person name="Probst A.J."/>
            <person name="Thomas B.C."/>
            <person name="Singh A."/>
            <person name="Wilkins M.J."/>
            <person name="Karaoz U."/>
            <person name="Brodie E.L."/>
            <person name="Williams K.H."/>
            <person name="Hubbard S.S."/>
            <person name="Banfield J.F."/>
        </authorList>
    </citation>
    <scope>NUCLEOTIDE SEQUENCE [LARGE SCALE GENOMIC DNA]</scope>
</reference>
<organism evidence="2 3">
    <name type="scientific">Candidatus Curtissbacteria bacterium RIFCSPHIGHO2_01_FULL_41_13</name>
    <dbReference type="NCBI Taxonomy" id="1797745"/>
    <lineage>
        <taxon>Bacteria</taxon>
        <taxon>Candidatus Curtissiibacteriota</taxon>
    </lineage>
</organism>
<dbReference type="InterPro" id="IPR052339">
    <property type="entry name" value="Fe-S_Maturation_MIP18"/>
</dbReference>
<accession>A0A1F5G201</accession>
<evidence type="ECO:0000313" key="3">
    <source>
        <dbReference type="Proteomes" id="UP000177069"/>
    </source>
</evidence>
<gene>
    <name evidence="2" type="ORF">A2696_04180</name>
</gene>
<dbReference type="Gene3D" id="3.30.300.130">
    <property type="entry name" value="Fe-S cluster assembly (FSCA)"/>
    <property type="match status" value="1"/>
</dbReference>
<sequence length="101" mass="11284">MITTQEQIIEKLRQCLDPELGINIIDLGLVYSVNIEGSRVHVLMTLTTPGCPLDSYFVRDITSKLKGLKGISDVSVEMTFEPPWNPSKMSQESKDLLGFVN</sequence>
<comment type="caution">
    <text evidence="2">The sequence shown here is derived from an EMBL/GenBank/DDBJ whole genome shotgun (WGS) entry which is preliminary data.</text>
</comment>
<name>A0A1F5G201_9BACT</name>
<dbReference type="PANTHER" id="PTHR42831">
    <property type="entry name" value="FE-S PROTEIN MATURATION AUXILIARY FACTOR YITW"/>
    <property type="match status" value="1"/>
</dbReference>
<dbReference type="InterPro" id="IPR002744">
    <property type="entry name" value="MIP18-like"/>
</dbReference>
<dbReference type="InterPro" id="IPR034904">
    <property type="entry name" value="FSCA_dom_sf"/>
</dbReference>
<feature type="domain" description="MIP18 family-like" evidence="1">
    <location>
        <begin position="6"/>
        <end position="77"/>
    </location>
</feature>
<evidence type="ECO:0000259" key="1">
    <source>
        <dbReference type="Pfam" id="PF01883"/>
    </source>
</evidence>